<dbReference type="Pfam" id="PF10602">
    <property type="entry name" value="RPN7"/>
    <property type="match status" value="1"/>
</dbReference>
<evidence type="ECO:0000256" key="2">
    <source>
        <dbReference type="ARBA" id="ARBA00093435"/>
    </source>
</evidence>
<comment type="function">
    <text evidence="2">Component of the 19S cap proteasome complex which acts as a regulatory subunit of the 26S proteasome, involved in the ATP-dependent degradation of ubiquitinated proteins.</text>
</comment>
<dbReference type="PANTHER" id="PTHR14145:SF1">
    <property type="entry name" value="26S PROTEASOME NON-ATPASE REGULATORY SUBUNIT 6"/>
    <property type="match status" value="1"/>
</dbReference>
<dbReference type="SMART" id="SM00088">
    <property type="entry name" value="PINT"/>
    <property type="match status" value="1"/>
</dbReference>
<name>A0A9W8GFB5_9FUNG</name>
<evidence type="ECO:0000259" key="4">
    <source>
        <dbReference type="PROSITE" id="PS50250"/>
    </source>
</evidence>
<keyword evidence="6" id="KW-1185">Reference proteome</keyword>
<dbReference type="InterPro" id="IPR049549">
    <property type="entry name" value="RPN7_PSMD6_C"/>
</dbReference>
<dbReference type="Pfam" id="PF21154">
    <property type="entry name" value="RPN7_PSMD6_C"/>
    <property type="match status" value="1"/>
</dbReference>
<comment type="subunit">
    <text evidence="3">The 26S proteasome is composed of a core protease, known as the 20S proteasome, capped at one or both ends by the 19S regulatory complex (RC). The RC is composed of at least 18 different subunits in two subcomplexes, the base and the lid, which form the portions proximal and distal to the 20S proteolytic core, respectively. Component of the lid subcomplex of the 19S RC.</text>
</comment>
<sequence length="387" mass="43928">MSDGAIFAKKPELPLAQHKFAVLNGTPEQRQEAMLKLVEGIKVDKMAAFYSRLVAEGVLKEDKTLRAELETASATELTALDKKVEEAKEEHGDLEQNESCIHRAVFLAQIGEDDKAHEAYEEILQRPTTTLNQKLDIVFGKLRLGLFYYRPQLIQKEIDRAHELVNKGGDWDRRNRLKAIECIWRCSQRQFKEASDLFVECLSTYASPELMSLADFVCHGALACAVVMPRSEIKKKVIDAPEVVEVIGYIPNVSRLLRALYDCKYADYFGALSGVETDHLSVSRYLYAHRRFYTREMRIRGYAQLLESYLSLTIKSMADSFGVTQDFIDKELARFVAAGRLHCVIDKVGGIVETNRPDTKNAQYQHTIKQGDLLLNRIQKLSGVMSI</sequence>
<protein>
    <submittedName>
        <fullName evidence="5">Proteasome regulatory particle subunit</fullName>
    </submittedName>
</protein>
<evidence type="ECO:0000256" key="1">
    <source>
        <dbReference type="ARBA" id="ARBA00022942"/>
    </source>
</evidence>
<dbReference type="PROSITE" id="PS50250">
    <property type="entry name" value="PCI"/>
    <property type="match status" value="1"/>
</dbReference>
<dbReference type="OrthoDB" id="1452at2759"/>
<dbReference type="InterPro" id="IPR036390">
    <property type="entry name" value="WH_DNA-bd_sf"/>
</dbReference>
<dbReference type="Proteomes" id="UP001151516">
    <property type="component" value="Unassembled WGS sequence"/>
</dbReference>
<comment type="caution">
    <text evidence="5">The sequence shown here is derived from an EMBL/GenBank/DDBJ whole genome shotgun (WGS) entry which is preliminary data.</text>
</comment>
<proteinExistence type="predicted"/>
<dbReference type="PANTHER" id="PTHR14145">
    <property type="entry name" value="26S PROTESOME SUBUNIT 6"/>
    <property type="match status" value="1"/>
</dbReference>
<keyword evidence="1 5" id="KW-0647">Proteasome</keyword>
<reference evidence="5" key="1">
    <citation type="submission" date="2022-07" db="EMBL/GenBank/DDBJ databases">
        <title>Phylogenomic reconstructions and comparative analyses of Kickxellomycotina fungi.</title>
        <authorList>
            <person name="Reynolds N.K."/>
            <person name="Stajich J.E."/>
            <person name="Barry K."/>
            <person name="Grigoriev I.V."/>
            <person name="Crous P."/>
            <person name="Smith M.E."/>
        </authorList>
    </citation>
    <scope>NUCLEOTIDE SEQUENCE</scope>
    <source>
        <strain evidence="5">CBS 109367</strain>
    </source>
</reference>
<dbReference type="GO" id="GO:0005838">
    <property type="term" value="C:proteasome regulatory particle"/>
    <property type="evidence" value="ECO:0007669"/>
    <property type="project" value="TreeGrafter"/>
</dbReference>
<dbReference type="InterPro" id="IPR045135">
    <property type="entry name" value="Rpn7_N"/>
</dbReference>
<dbReference type="EMBL" id="JANBTX010000286">
    <property type="protein sequence ID" value="KAJ2683471.1"/>
    <property type="molecule type" value="Genomic_DNA"/>
</dbReference>
<accession>A0A9W8GFB5</accession>
<dbReference type="Pfam" id="PF01399">
    <property type="entry name" value="PCI"/>
    <property type="match status" value="1"/>
</dbReference>
<evidence type="ECO:0000256" key="3">
    <source>
        <dbReference type="ARBA" id="ARBA00093502"/>
    </source>
</evidence>
<dbReference type="InterPro" id="IPR000717">
    <property type="entry name" value="PCI_dom"/>
</dbReference>
<dbReference type="SUPFAM" id="SSF46785">
    <property type="entry name" value="Winged helix' DNA-binding domain"/>
    <property type="match status" value="1"/>
</dbReference>
<feature type="domain" description="PCI" evidence="4">
    <location>
        <begin position="190"/>
        <end position="359"/>
    </location>
</feature>
<dbReference type="AlphaFoldDB" id="A0A9W8GFB5"/>
<dbReference type="InterPro" id="IPR019585">
    <property type="entry name" value="Rpn7/CSN1"/>
</dbReference>
<dbReference type="GO" id="GO:0043161">
    <property type="term" value="P:proteasome-mediated ubiquitin-dependent protein catabolic process"/>
    <property type="evidence" value="ECO:0007669"/>
    <property type="project" value="TreeGrafter"/>
</dbReference>
<dbReference type="FunFam" id="1.25.40.570:FF:000005">
    <property type="entry name" value="26S proteasome regulatory subunit N7"/>
    <property type="match status" value="1"/>
</dbReference>
<evidence type="ECO:0000313" key="6">
    <source>
        <dbReference type="Proteomes" id="UP001151516"/>
    </source>
</evidence>
<gene>
    <name evidence="5" type="primary">RPN7</name>
    <name evidence="5" type="ORF">IWW39_005477</name>
</gene>
<dbReference type="Gene3D" id="1.25.40.570">
    <property type="match status" value="1"/>
</dbReference>
<evidence type="ECO:0000313" key="5">
    <source>
        <dbReference type="EMBL" id="KAJ2683471.1"/>
    </source>
</evidence>
<organism evidence="5 6">
    <name type="scientific">Coemansia spiralis</name>
    <dbReference type="NCBI Taxonomy" id="417178"/>
    <lineage>
        <taxon>Eukaryota</taxon>
        <taxon>Fungi</taxon>
        <taxon>Fungi incertae sedis</taxon>
        <taxon>Zoopagomycota</taxon>
        <taxon>Kickxellomycotina</taxon>
        <taxon>Kickxellomycetes</taxon>
        <taxon>Kickxellales</taxon>
        <taxon>Kickxellaceae</taxon>
        <taxon>Coemansia</taxon>
    </lineage>
</organism>